<keyword evidence="5" id="KW-0378">Hydrolase</keyword>
<keyword evidence="1" id="KW-0121">Carboxypeptidase</keyword>
<dbReference type="InterPro" id="IPR001460">
    <property type="entry name" value="PCN-bd_Tpept"/>
</dbReference>
<dbReference type="GO" id="GO:0009252">
    <property type="term" value="P:peptidoglycan biosynthetic process"/>
    <property type="evidence" value="ECO:0007669"/>
    <property type="project" value="UniProtKB-UniPathway"/>
</dbReference>
<evidence type="ECO:0000259" key="11">
    <source>
        <dbReference type="Pfam" id="PF06832"/>
    </source>
</evidence>
<dbReference type="AlphaFoldDB" id="A0A212J3M6"/>
<evidence type="ECO:0000313" key="12">
    <source>
        <dbReference type="EMBL" id="SBV94056.1"/>
    </source>
</evidence>
<evidence type="ECO:0000259" key="10">
    <source>
        <dbReference type="Pfam" id="PF00912"/>
    </source>
</evidence>
<dbReference type="Gene3D" id="3.40.710.10">
    <property type="entry name" value="DD-peptidase/beta-lactamase superfamily"/>
    <property type="match status" value="1"/>
</dbReference>
<gene>
    <name evidence="12" type="ORF">KL86DPRO_10636</name>
</gene>
<dbReference type="SUPFAM" id="SSF53955">
    <property type="entry name" value="Lysozyme-like"/>
    <property type="match status" value="1"/>
</dbReference>
<dbReference type="Pfam" id="PF06832">
    <property type="entry name" value="BiPBP_C"/>
    <property type="match status" value="1"/>
</dbReference>
<keyword evidence="3" id="KW-0328">Glycosyltransferase</keyword>
<dbReference type="EC" id="2.4.99.28" evidence="7"/>
<keyword evidence="2" id="KW-0645">Protease</keyword>
<feature type="domain" description="Penicillin-binding C-terminal" evidence="11">
    <location>
        <begin position="660"/>
        <end position="741"/>
    </location>
</feature>
<evidence type="ECO:0000256" key="3">
    <source>
        <dbReference type="ARBA" id="ARBA00022676"/>
    </source>
</evidence>
<dbReference type="InterPro" id="IPR036950">
    <property type="entry name" value="PBP_transglycosylase"/>
</dbReference>
<dbReference type="Gene3D" id="1.10.3810.10">
    <property type="entry name" value="Biosynthetic peptidoglycan transglycosylase-like"/>
    <property type="match status" value="1"/>
</dbReference>
<accession>A0A212J3M6</accession>
<dbReference type="GO" id="GO:0008658">
    <property type="term" value="F:penicillin binding"/>
    <property type="evidence" value="ECO:0007669"/>
    <property type="project" value="InterPro"/>
</dbReference>
<dbReference type="InterPro" id="IPR009647">
    <property type="entry name" value="PBP_C"/>
</dbReference>
<evidence type="ECO:0000256" key="2">
    <source>
        <dbReference type="ARBA" id="ARBA00022670"/>
    </source>
</evidence>
<dbReference type="InterPro" id="IPR050396">
    <property type="entry name" value="Glycosyltr_51/Transpeptidase"/>
</dbReference>
<dbReference type="UniPathway" id="UPA00219"/>
<dbReference type="InterPro" id="IPR023346">
    <property type="entry name" value="Lysozyme-like_dom_sf"/>
</dbReference>
<feature type="domain" description="Penicillin-binding protein transpeptidase" evidence="9">
    <location>
        <begin position="316"/>
        <end position="578"/>
    </location>
</feature>
<evidence type="ECO:0000256" key="4">
    <source>
        <dbReference type="ARBA" id="ARBA00022679"/>
    </source>
</evidence>
<dbReference type="PANTHER" id="PTHR32282">
    <property type="entry name" value="BINDING PROTEIN TRANSPEPTIDASE, PUTATIVE-RELATED"/>
    <property type="match status" value="1"/>
</dbReference>
<evidence type="ECO:0000256" key="6">
    <source>
        <dbReference type="ARBA" id="ARBA00023268"/>
    </source>
</evidence>
<proteinExistence type="predicted"/>
<dbReference type="NCBIfam" id="TIGR02073">
    <property type="entry name" value="PBP_1c"/>
    <property type="match status" value="1"/>
</dbReference>
<evidence type="ECO:0000256" key="5">
    <source>
        <dbReference type="ARBA" id="ARBA00022801"/>
    </source>
</evidence>
<dbReference type="EMBL" id="FLUQ01000001">
    <property type="protein sequence ID" value="SBV94056.1"/>
    <property type="molecule type" value="Genomic_DNA"/>
</dbReference>
<evidence type="ECO:0000259" key="9">
    <source>
        <dbReference type="Pfam" id="PF00905"/>
    </source>
</evidence>
<organism evidence="12">
    <name type="scientific">uncultured delta proteobacterium</name>
    <dbReference type="NCBI Taxonomy" id="34034"/>
    <lineage>
        <taxon>Bacteria</taxon>
        <taxon>Deltaproteobacteria</taxon>
        <taxon>environmental samples</taxon>
    </lineage>
</organism>
<evidence type="ECO:0000256" key="1">
    <source>
        <dbReference type="ARBA" id="ARBA00022645"/>
    </source>
</evidence>
<dbReference type="SUPFAM" id="SSF56601">
    <property type="entry name" value="beta-lactamase/transpeptidase-like"/>
    <property type="match status" value="1"/>
</dbReference>
<keyword evidence="6" id="KW-0511">Multifunctional enzyme</keyword>
<dbReference type="PANTHER" id="PTHR32282:SF15">
    <property type="entry name" value="PENICILLIN-BINDING PROTEIN 1C"/>
    <property type="match status" value="1"/>
</dbReference>
<dbReference type="Pfam" id="PF00905">
    <property type="entry name" value="Transpeptidase"/>
    <property type="match status" value="1"/>
</dbReference>
<feature type="domain" description="Glycosyl transferase family 51" evidence="10">
    <location>
        <begin position="71"/>
        <end position="231"/>
    </location>
</feature>
<protein>
    <recommendedName>
        <fullName evidence="7">peptidoglycan glycosyltransferase</fullName>
        <ecNumber evidence="7">2.4.99.28</ecNumber>
    </recommendedName>
</protein>
<dbReference type="GO" id="GO:0030288">
    <property type="term" value="C:outer membrane-bounded periplasmic space"/>
    <property type="evidence" value="ECO:0007669"/>
    <property type="project" value="TreeGrafter"/>
</dbReference>
<dbReference type="GO" id="GO:0006508">
    <property type="term" value="P:proteolysis"/>
    <property type="evidence" value="ECO:0007669"/>
    <property type="project" value="UniProtKB-KW"/>
</dbReference>
<dbReference type="InterPro" id="IPR012338">
    <property type="entry name" value="Beta-lactam/transpept-like"/>
</dbReference>
<comment type="catalytic activity">
    <reaction evidence="8">
        <text>[GlcNAc-(1-&gt;4)-Mur2Ac(oyl-L-Ala-gamma-D-Glu-L-Lys-D-Ala-D-Ala)](n)-di-trans,octa-cis-undecaprenyl diphosphate + beta-D-GlcNAc-(1-&gt;4)-Mur2Ac(oyl-L-Ala-gamma-D-Glu-L-Lys-D-Ala-D-Ala)-di-trans,octa-cis-undecaprenyl diphosphate = [GlcNAc-(1-&gt;4)-Mur2Ac(oyl-L-Ala-gamma-D-Glu-L-Lys-D-Ala-D-Ala)](n+1)-di-trans,octa-cis-undecaprenyl diphosphate + di-trans,octa-cis-undecaprenyl diphosphate + H(+)</text>
        <dbReference type="Rhea" id="RHEA:23708"/>
        <dbReference type="Rhea" id="RHEA-COMP:9602"/>
        <dbReference type="Rhea" id="RHEA-COMP:9603"/>
        <dbReference type="ChEBI" id="CHEBI:15378"/>
        <dbReference type="ChEBI" id="CHEBI:58405"/>
        <dbReference type="ChEBI" id="CHEBI:60033"/>
        <dbReference type="ChEBI" id="CHEBI:78435"/>
        <dbReference type="EC" id="2.4.99.28"/>
    </reaction>
</comment>
<reference evidence="12" key="1">
    <citation type="submission" date="2016-04" db="EMBL/GenBank/DDBJ databases">
        <authorList>
            <person name="Evans L.H."/>
            <person name="Alamgir A."/>
            <person name="Owens N."/>
            <person name="Weber N.D."/>
            <person name="Virtaneva K."/>
            <person name="Barbian K."/>
            <person name="Babar A."/>
            <person name="Rosenke K."/>
        </authorList>
    </citation>
    <scope>NUCLEOTIDE SEQUENCE</scope>
    <source>
        <strain evidence="12">86</strain>
    </source>
</reference>
<dbReference type="InterPro" id="IPR001264">
    <property type="entry name" value="Glyco_trans_51"/>
</dbReference>
<name>A0A212J3M6_9DELT</name>
<dbReference type="Pfam" id="PF00912">
    <property type="entry name" value="Transgly"/>
    <property type="match status" value="1"/>
</dbReference>
<dbReference type="InterPro" id="IPR011815">
    <property type="entry name" value="PBP_1c"/>
</dbReference>
<evidence type="ECO:0000256" key="8">
    <source>
        <dbReference type="ARBA" id="ARBA00049902"/>
    </source>
</evidence>
<evidence type="ECO:0000256" key="7">
    <source>
        <dbReference type="ARBA" id="ARBA00044770"/>
    </source>
</evidence>
<sequence length="763" mass="83709">MKMFRLRTRRTAFRLLVIPAAIGCLLLGLLVFGVPSPLPDAVTWSVSPALLDKNGDLFHARLSANEEFCLPIPLSRMGKWLPAVAMDVEDRRFYSHFGIDVFALARAAVQNLRSGSVVSGASTITSQVIRLTYPRERSLKNKALEFAQAIKLEWSLPKEKILELYLNRAPFGGPVRGVEAAARSYFGKRAEELSLAESAMLIGMLRGPSLYRPDRNPEMILERRNSILERLQDRDLAPAGDVAMAVLEKLPERRGAIPQRFRHYADFALRGLPAGYWHQGSSPVKTTLDPFLQAMLEQGIDDALTSFPANVTGAGGIMDNATGALLAYVGNARFDLGAQTQWVDCGNAPRSPGSVLKPFVYLLAMEQGNIVPATLVADTPLSFAGMAPRNYDRQYRGPVTVEFALANSLNAPAVRVLRRAGNEPVIQFLRTLGFSLLTKSGSHYGDSLALGGCEVTLLQTMQAFASLATLGVYRPLTALDASSNPGRLGEQRLFSAPAAFLVAESLRDTGRMSPVLREAFREQGRMVAFKTGTSYGLRDAWTAAYTPKHTVTVWLGDPQGLPHPALSGLPVAAPLALRILRDIPYNKKDAAWYSPPPGLERFTACALSGAPATPFCPSRKQAWLIRDVSRTIPCPMHTVRDGILQTVLPPELESYANAPDTSVARKERIDITLPQPGMRFFLTPHAEQQQIALTCEGAQGKVYWFINQEFFGAQEKGEALLWPLKPGKHRLSLVDEHGNTAFTTFSVIDVLAKEPRPLELHSF</sequence>
<dbReference type="GO" id="GO:0004180">
    <property type="term" value="F:carboxypeptidase activity"/>
    <property type="evidence" value="ECO:0007669"/>
    <property type="project" value="UniProtKB-KW"/>
</dbReference>
<dbReference type="GO" id="GO:0008955">
    <property type="term" value="F:peptidoglycan glycosyltransferase activity"/>
    <property type="evidence" value="ECO:0007669"/>
    <property type="project" value="UniProtKB-EC"/>
</dbReference>
<keyword evidence="4" id="KW-0808">Transferase</keyword>